<dbReference type="RefSeq" id="WP_157707846.1">
    <property type="nucleotide sequence ID" value="NZ_CP034348.1"/>
</dbReference>
<evidence type="ECO:0000313" key="2">
    <source>
        <dbReference type="EMBL" id="QGX99165.1"/>
    </source>
</evidence>
<accession>A0A6I6IR24</accession>
<dbReference type="AlphaFoldDB" id="A0A6I6IR24"/>
<dbReference type="Proteomes" id="UP000428330">
    <property type="component" value="Chromosome"/>
</dbReference>
<dbReference type="KEGG" id="rom:EI983_13160"/>
<name>A0A6I6IR24_9RHOB</name>
<feature type="domain" description="Transposase IS200-like" evidence="1">
    <location>
        <begin position="9"/>
        <end position="131"/>
    </location>
</feature>
<dbReference type="Gene3D" id="3.30.70.1290">
    <property type="entry name" value="Transposase IS200-like"/>
    <property type="match status" value="1"/>
</dbReference>
<keyword evidence="3" id="KW-1185">Reference proteome</keyword>
<sequence length="163" mass="19416">MSEYRRPRITGAQVFFTVALARRGSSLLTDEVTRLREAVRVTKAERPFEIGAWVLLPDHLHCIWTLPAGDADFSTRWRLIKSRFSRGLPKGPLRASHELRQERGIWQRRFWEHHIRDRNDYLVHLRYCWMNPVKHGLVERPEDWPYSSLHRDARFRADMGLAM</sequence>
<organism evidence="2 3">
    <name type="scientific">Roseovarius faecimaris</name>
    <dbReference type="NCBI Taxonomy" id="2494550"/>
    <lineage>
        <taxon>Bacteria</taxon>
        <taxon>Pseudomonadati</taxon>
        <taxon>Pseudomonadota</taxon>
        <taxon>Alphaproteobacteria</taxon>
        <taxon>Rhodobacterales</taxon>
        <taxon>Roseobacteraceae</taxon>
        <taxon>Roseovarius</taxon>
    </lineage>
</organism>
<dbReference type="PANTHER" id="PTHR36966">
    <property type="entry name" value="REP-ASSOCIATED TYROSINE TRANSPOSASE"/>
    <property type="match status" value="1"/>
</dbReference>
<gene>
    <name evidence="2" type="ORF">EI983_13160</name>
</gene>
<evidence type="ECO:0000313" key="3">
    <source>
        <dbReference type="Proteomes" id="UP000428330"/>
    </source>
</evidence>
<dbReference type="SUPFAM" id="SSF143422">
    <property type="entry name" value="Transposase IS200-like"/>
    <property type="match status" value="1"/>
</dbReference>
<evidence type="ECO:0000259" key="1">
    <source>
        <dbReference type="SMART" id="SM01321"/>
    </source>
</evidence>
<dbReference type="GO" id="GO:0043565">
    <property type="term" value="F:sequence-specific DNA binding"/>
    <property type="evidence" value="ECO:0007669"/>
    <property type="project" value="TreeGrafter"/>
</dbReference>
<dbReference type="GO" id="GO:0006313">
    <property type="term" value="P:DNA transposition"/>
    <property type="evidence" value="ECO:0007669"/>
    <property type="project" value="InterPro"/>
</dbReference>
<dbReference type="NCBIfam" id="NF047646">
    <property type="entry name" value="REP_Tyr_transpos"/>
    <property type="match status" value="1"/>
</dbReference>
<proteinExistence type="predicted"/>
<dbReference type="GO" id="GO:0004803">
    <property type="term" value="F:transposase activity"/>
    <property type="evidence" value="ECO:0007669"/>
    <property type="project" value="InterPro"/>
</dbReference>
<dbReference type="OrthoDB" id="9794403at2"/>
<dbReference type="EMBL" id="CP034348">
    <property type="protein sequence ID" value="QGX99165.1"/>
    <property type="molecule type" value="Genomic_DNA"/>
</dbReference>
<protein>
    <submittedName>
        <fullName evidence="2">Transposase</fullName>
    </submittedName>
</protein>
<dbReference type="PANTHER" id="PTHR36966:SF1">
    <property type="entry name" value="REP-ASSOCIATED TYROSINE TRANSPOSASE"/>
    <property type="match status" value="1"/>
</dbReference>
<reference evidence="3" key="1">
    <citation type="submission" date="2018-12" db="EMBL/GenBank/DDBJ databases">
        <title>Complete genome sequence of Roseovarius sp. MME-070.</title>
        <authorList>
            <person name="Nam Y.-D."/>
            <person name="Kang J."/>
            <person name="Chung W.-H."/>
            <person name="Park Y.S."/>
        </authorList>
    </citation>
    <scope>NUCLEOTIDE SEQUENCE [LARGE SCALE GENOMIC DNA]</scope>
    <source>
        <strain evidence="3">MME-070</strain>
    </source>
</reference>
<dbReference type="InterPro" id="IPR002686">
    <property type="entry name" value="Transposase_17"/>
</dbReference>
<dbReference type="SMART" id="SM01321">
    <property type="entry name" value="Y1_Tnp"/>
    <property type="match status" value="1"/>
</dbReference>
<dbReference type="InterPro" id="IPR036515">
    <property type="entry name" value="Transposase_17_sf"/>
</dbReference>
<dbReference type="InterPro" id="IPR052715">
    <property type="entry name" value="RAYT_transposase"/>
</dbReference>